<keyword evidence="8" id="KW-0325">Glycoprotein</keyword>
<dbReference type="InterPro" id="IPR041147">
    <property type="entry name" value="GH38_C"/>
</dbReference>
<dbReference type="InterPro" id="IPR015341">
    <property type="entry name" value="Glyco_hydro_38_cen"/>
</dbReference>
<dbReference type="Pfam" id="PF07748">
    <property type="entry name" value="Glyco_hydro_38C"/>
    <property type="match status" value="1"/>
</dbReference>
<dbReference type="PANTHER" id="PTHR11607:SF3">
    <property type="entry name" value="LYSOSOMAL ALPHA-MANNOSIDASE"/>
    <property type="match status" value="1"/>
</dbReference>
<evidence type="ECO:0000256" key="2">
    <source>
        <dbReference type="ARBA" id="ARBA00009792"/>
    </source>
</evidence>
<evidence type="ECO:0000256" key="3">
    <source>
        <dbReference type="ARBA" id="ARBA00012752"/>
    </source>
</evidence>
<keyword evidence="7" id="KW-1015">Disulfide bond</keyword>
<dbReference type="SUPFAM" id="SSF88688">
    <property type="entry name" value="Families 57/38 glycoside transferase middle domain"/>
    <property type="match status" value="1"/>
</dbReference>
<dbReference type="InterPro" id="IPR013780">
    <property type="entry name" value="Glyco_hydro_b"/>
</dbReference>
<proteinExistence type="inferred from homology"/>
<gene>
    <name evidence="12" type="ORF">QR98_0001560</name>
</gene>
<comment type="catalytic activity">
    <reaction evidence="1">
        <text>Hydrolysis of terminal, non-reducing alpha-D-mannose residues in alpha-D-mannosides.</text>
        <dbReference type="EC" id="3.2.1.24"/>
    </reaction>
</comment>
<name>A0A131ZSQ8_SARSC</name>
<dbReference type="GO" id="GO:0046872">
    <property type="term" value="F:metal ion binding"/>
    <property type="evidence" value="ECO:0007669"/>
    <property type="project" value="UniProtKB-KW"/>
</dbReference>
<dbReference type="SMART" id="SM00872">
    <property type="entry name" value="Alpha-mann_mid"/>
    <property type="match status" value="1"/>
</dbReference>
<dbReference type="InterPro" id="IPR000602">
    <property type="entry name" value="Glyco_hydro_38_N"/>
</dbReference>
<keyword evidence="4 10" id="KW-0479">Metal-binding</keyword>
<comment type="cofactor">
    <cofactor evidence="10">
        <name>Zn(2+)</name>
        <dbReference type="ChEBI" id="CHEBI:29105"/>
    </cofactor>
    <text evidence="10">Binds 1 zinc ion per subunit.</text>
</comment>
<dbReference type="FunFam" id="1.20.1270.50:FF:000003">
    <property type="entry name" value="Alpha-mannosidase"/>
    <property type="match status" value="1"/>
</dbReference>
<dbReference type="GO" id="GO:0006013">
    <property type="term" value="P:mannose metabolic process"/>
    <property type="evidence" value="ECO:0007669"/>
    <property type="project" value="InterPro"/>
</dbReference>
<evidence type="ECO:0000256" key="6">
    <source>
        <dbReference type="ARBA" id="ARBA00022833"/>
    </source>
</evidence>
<dbReference type="OrthoDB" id="2016903at2759"/>
<feature type="domain" description="Glycoside hydrolase family 38 central" evidence="11">
    <location>
        <begin position="293"/>
        <end position="368"/>
    </location>
</feature>
<dbReference type="InterPro" id="IPR028995">
    <property type="entry name" value="Glyco_hydro_57/38_cen_sf"/>
</dbReference>
<evidence type="ECO:0000256" key="9">
    <source>
        <dbReference type="ARBA" id="ARBA00023295"/>
    </source>
</evidence>
<dbReference type="Gene3D" id="2.60.40.1360">
    <property type="match status" value="1"/>
</dbReference>
<dbReference type="SUPFAM" id="SSF88713">
    <property type="entry name" value="Glycoside hydrolase/deacetylase"/>
    <property type="match status" value="1"/>
</dbReference>
<comment type="caution">
    <text evidence="12">The sequence shown here is derived from an EMBL/GenBank/DDBJ whole genome shotgun (WGS) entry which is preliminary data.</text>
</comment>
<sequence>MIESLSQDPRRKFIVVESSFFSRWYNDQSPTVRHVVHLLVQNGQLEFTSGGWSMNDEAVAHYSAIIDNLSTGVKWLNQTFGKCGLTKTGWQIDPFGHSREQASLFSQMGFDSLFLGRIDFQDKNLREKTRTMEMIWKASPSIGDQCDMFTGVLPNVYWPPKGFCYDVNCFDETLNQQNIMRKAREFVQIAKQQAQTYATNHTIITMGMDFYYQSAEKWYSNLDYLIDAVNSLTHQEGVHVLYSTPGCYAKALNKLGRSWPIKLDDFFPYADAPEAYWTGKKLSNYFLDFLIFTFLLGYFTSRPSLKYAIKKGSNLLHVADQLNVLTMKGIEHTKTYWDLRNVMGILQHHDAVTGTCKQYVNDDYQRMLSEAREKAEIAVKDCYRSMIRAKSAPGQSVLGFCNHLNISQCAFTEHIDDQMSTVMSVYNPIPHSMRHFVRIPVTNDQYKVMDHYETIIPSQIIPIHPKIVSLKERNSYATHELVFMSTLDSLGISSYLIAKHNVTSWIFIRDLSKDLQMTILPDRSEGGSSMTDGTIEMMLHRRLLFDDGYGMDEALNEPEVYGPSFVINLNYAGLREKLPVNIHLLSLEQWDEHHVLIRLEHFYEINEDIKYSRETQIRLRNLFNPFTIEDVREMNLLGTEELDQSESLKMRWIPELNPYENYTQVLASTFIKISSAIR</sequence>
<dbReference type="AlphaFoldDB" id="A0A131ZSQ8"/>
<dbReference type="FunFam" id="2.60.40.1180:FF:000018">
    <property type="entry name" value="Alpha-mannosidase"/>
    <property type="match status" value="1"/>
</dbReference>
<accession>A0A131ZSQ8</accession>
<dbReference type="PANTHER" id="PTHR11607">
    <property type="entry name" value="ALPHA-MANNOSIDASE"/>
    <property type="match status" value="1"/>
</dbReference>
<keyword evidence="6 10" id="KW-0862">Zinc</keyword>
<dbReference type="InterPro" id="IPR037094">
    <property type="entry name" value="Glyco_hydro_38_cen_sf"/>
</dbReference>
<dbReference type="Pfam" id="PF17677">
    <property type="entry name" value="Glyco_hydro38C2"/>
    <property type="match status" value="1"/>
</dbReference>
<dbReference type="EMBL" id="JXLN01000005">
    <property type="protein sequence ID" value="KPL95054.1"/>
    <property type="molecule type" value="Genomic_DNA"/>
</dbReference>
<protein>
    <recommendedName>
        <fullName evidence="3 10">Alpha-mannosidase</fullName>
        <ecNumber evidence="10">3.2.1.-</ecNumber>
    </recommendedName>
</protein>
<evidence type="ECO:0000256" key="4">
    <source>
        <dbReference type="ARBA" id="ARBA00022723"/>
    </source>
</evidence>
<evidence type="ECO:0000256" key="5">
    <source>
        <dbReference type="ARBA" id="ARBA00022801"/>
    </source>
</evidence>
<dbReference type="GO" id="GO:0030246">
    <property type="term" value="F:carbohydrate binding"/>
    <property type="evidence" value="ECO:0007669"/>
    <property type="project" value="InterPro"/>
</dbReference>
<evidence type="ECO:0000259" key="11">
    <source>
        <dbReference type="SMART" id="SM00872"/>
    </source>
</evidence>
<dbReference type="EC" id="3.2.1.-" evidence="10"/>
<dbReference type="Pfam" id="PF01074">
    <property type="entry name" value="Glyco_hydro_38N"/>
    <property type="match status" value="1"/>
</dbReference>
<organism evidence="12 13">
    <name type="scientific">Sarcoptes scabiei</name>
    <name type="common">Itch mite</name>
    <name type="synonym">Acarus scabiei</name>
    <dbReference type="NCBI Taxonomy" id="52283"/>
    <lineage>
        <taxon>Eukaryota</taxon>
        <taxon>Metazoa</taxon>
        <taxon>Ecdysozoa</taxon>
        <taxon>Arthropoda</taxon>
        <taxon>Chelicerata</taxon>
        <taxon>Arachnida</taxon>
        <taxon>Acari</taxon>
        <taxon>Acariformes</taxon>
        <taxon>Sarcoptiformes</taxon>
        <taxon>Astigmata</taxon>
        <taxon>Psoroptidia</taxon>
        <taxon>Sarcoptoidea</taxon>
        <taxon>Sarcoptidae</taxon>
        <taxon>Sarcoptinae</taxon>
        <taxon>Sarcoptes</taxon>
    </lineage>
</organism>
<evidence type="ECO:0000256" key="1">
    <source>
        <dbReference type="ARBA" id="ARBA00000365"/>
    </source>
</evidence>
<evidence type="ECO:0000256" key="8">
    <source>
        <dbReference type="ARBA" id="ARBA00023180"/>
    </source>
</evidence>
<keyword evidence="9 10" id="KW-0326">Glycosidase</keyword>
<dbReference type="Gene3D" id="2.60.40.1180">
    <property type="entry name" value="Golgi alpha-mannosidase II"/>
    <property type="match status" value="1"/>
</dbReference>
<dbReference type="GO" id="GO:0004559">
    <property type="term" value="F:alpha-mannosidase activity"/>
    <property type="evidence" value="ECO:0007669"/>
    <property type="project" value="UniProtKB-EC"/>
</dbReference>
<reference evidence="12 13" key="1">
    <citation type="journal article" date="2015" name="Parasit. Vectors">
        <title>Draft genome of the scabies mite.</title>
        <authorList>
            <person name="Rider S.D.Jr."/>
            <person name="Morgan M.S."/>
            <person name="Arlian L.G."/>
        </authorList>
    </citation>
    <scope>NUCLEOTIDE SEQUENCE [LARGE SCALE GENOMIC DNA]</scope>
    <source>
        <strain evidence="12">Arlian Lab</strain>
    </source>
</reference>
<dbReference type="Pfam" id="PF09261">
    <property type="entry name" value="Alpha-mann_mid"/>
    <property type="match status" value="1"/>
</dbReference>
<evidence type="ECO:0000313" key="12">
    <source>
        <dbReference type="EMBL" id="KPL95054.1"/>
    </source>
</evidence>
<dbReference type="InterPro" id="IPR011013">
    <property type="entry name" value="Gal_mutarotase_sf_dom"/>
</dbReference>
<comment type="similarity">
    <text evidence="2 10">Belongs to the glycosyl hydrolase 38 family.</text>
</comment>
<dbReference type="SUPFAM" id="SSF74650">
    <property type="entry name" value="Galactose mutarotase-like"/>
    <property type="match status" value="2"/>
</dbReference>
<evidence type="ECO:0000256" key="10">
    <source>
        <dbReference type="RuleBase" id="RU361199"/>
    </source>
</evidence>
<keyword evidence="5 10" id="KW-0378">Hydrolase</keyword>
<dbReference type="Proteomes" id="UP000616769">
    <property type="component" value="Unassembled WGS sequence"/>
</dbReference>
<dbReference type="InterPro" id="IPR050843">
    <property type="entry name" value="Glycosyl_Hydrlase_38"/>
</dbReference>
<dbReference type="Gene3D" id="1.20.1270.50">
    <property type="entry name" value="Glycoside hydrolase family 38, central domain"/>
    <property type="match status" value="3"/>
</dbReference>
<evidence type="ECO:0000313" key="13">
    <source>
        <dbReference type="Proteomes" id="UP000616769"/>
    </source>
</evidence>
<dbReference type="InterPro" id="IPR027291">
    <property type="entry name" value="Glyco_hydro_38_N_sf"/>
</dbReference>
<dbReference type="VEuPathDB" id="VectorBase:SSCA003606"/>
<dbReference type="InterPro" id="IPR011330">
    <property type="entry name" value="Glyco_hydro/deAcase_b/a-brl"/>
</dbReference>
<dbReference type="Gene3D" id="3.20.110.10">
    <property type="entry name" value="Glycoside hydrolase 38, N terminal domain"/>
    <property type="match status" value="1"/>
</dbReference>
<dbReference type="GO" id="GO:0005764">
    <property type="term" value="C:lysosome"/>
    <property type="evidence" value="ECO:0007669"/>
    <property type="project" value="TreeGrafter"/>
</dbReference>
<evidence type="ECO:0000256" key="7">
    <source>
        <dbReference type="ARBA" id="ARBA00023157"/>
    </source>
</evidence>
<dbReference type="InterPro" id="IPR011682">
    <property type="entry name" value="Glyco_hydro_38_C"/>
</dbReference>